<evidence type="ECO:0000313" key="4">
    <source>
        <dbReference type="Proteomes" id="UP000776164"/>
    </source>
</evidence>
<proteinExistence type="predicted"/>
<dbReference type="PANTHER" id="PTHR33055:SF16">
    <property type="entry name" value="TRANSPOSASE FOR INSERTION SEQUENCE ELEMENT IS1547"/>
    <property type="match status" value="1"/>
</dbReference>
<dbReference type="Proteomes" id="UP000776164">
    <property type="component" value="Unassembled WGS sequence"/>
</dbReference>
<dbReference type="InterPro" id="IPR002525">
    <property type="entry name" value="Transp_IS110-like_N"/>
</dbReference>
<reference evidence="3 4" key="1">
    <citation type="submission" date="2021-01" db="EMBL/GenBank/DDBJ databases">
        <title>Sequencing the genomes of 1000 actinobacteria strains.</title>
        <authorList>
            <person name="Klenk H.-P."/>
        </authorList>
    </citation>
    <scope>NUCLEOTIDE SEQUENCE [LARGE SCALE GENOMIC DNA]</scope>
    <source>
        <strain evidence="3 4">DSM 13057</strain>
    </source>
</reference>
<feature type="domain" description="Transposase IS110-like N-terminal" evidence="1">
    <location>
        <begin position="22"/>
        <end position="167"/>
    </location>
</feature>
<dbReference type="PANTHER" id="PTHR33055">
    <property type="entry name" value="TRANSPOSASE FOR INSERTION SEQUENCE ELEMENT IS1111A"/>
    <property type="match status" value="1"/>
</dbReference>
<dbReference type="InterPro" id="IPR010982">
    <property type="entry name" value="Lambda_DNA-bd_dom_sf"/>
</dbReference>
<organism evidence="3 4">
    <name type="scientific">Subtercola frigoramans</name>
    <dbReference type="NCBI Taxonomy" id="120298"/>
    <lineage>
        <taxon>Bacteria</taxon>
        <taxon>Bacillati</taxon>
        <taxon>Actinomycetota</taxon>
        <taxon>Actinomycetes</taxon>
        <taxon>Micrococcales</taxon>
        <taxon>Microbacteriaceae</taxon>
        <taxon>Subtercola</taxon>
    </lineage>
</organism>
<keyword evidence="4" id="KW-1185">Reference proteome</keyword>
<feature type="domain" description="Transposase IS116/IS110/IS902 C-terminal" evidence="2">
    <location>
        <begin position="240"/>
        <end position="324"/>
    </location>
</feature>
<comment type="caution">
    <text evidence="3">The sequence shown here is derived from an EMBL/GenBank/DDBJ whole genome shotgun (WGS) entry which is preliminary data.</text>
</comment>
<evidence type="ECO:0000313" key="3">
    <source>
        <dbReference type="EMBL" id="MBM7470556.1"/>
    </source>
</evidence>
<accession>A0ABS2L0U0</accession>
<evidence type="ECO:0000259" key="1">
    <source>
        <dbReference type="Pfam" id="PF01548"/>
    </source>
</evidence>
<dbReference type="InterPro" id="IPR003346">
    <property type="entry name" value="Transposase_20"/>
</dbReference>
<dbReference type="Pfam" id="PF01548">
    <property type="entry name" value="DEDD_Tnp_IS110"/>
    <property type="match status" value="1"/>
</dbReference>
<dbReference type="SUPFAM" id="SSF47413">
    <property type="entry name" value="lambda repressor-like DNA-binding domains"/>
    <property type="match status" value="1"/>
</dbReference>
<dbReference type="EMBL" id="JAFBBU010000001">
    <property type="protein sequence ID" value="MBM7470556.1"/>
    <property type="molecule type" value="Genomic_DNA"/>
</dbReference>
<dbReference type="RefSeq" id="WP_239518173.1">
    <property type="nucleotide sequence ID" value="NZ_BAAAHT010000001.1"/>
</dbReference>
<dbReference type="NCBIfam" id="NF033542">
    <property type="entry name" value="transpos_IS110"/>
    <property type="match status" value="1"/>
</dbReference>
<name>A0ABS2L0U0_9MICO</name>
<dbReference type="InterPro" id="IPR047650">
    <property type="entry name" value="Transpos_IS110"/>
</dbReference>
<sequence>MTSMTVTAARANPPAPPGALFAGIDTHKNTHHVAIIDHVGRSVEDHEFLTTSRGYEQIVEFLSSHGAIERVGIEGTGSYGAGIARVLGLGGFTVVEVARQNRQARRLKGKSDPLDAHQAAVSVLAGTDAATPKSGDGEVESLRLLMRERHAAGKARSQTMNQIHSLLITAPEAVRSDYRALTSLKLVPILARTRPRSGIDPENIARQTLKRLAVRHVALADEIAVIDQQLDALVREVNPTLLTVGGVGVVTATTLLIAAGDNPERLTSKAAFAAMAGVAPIPASSGQRARHRLSRGGNRNANSALHRIVLLRMRHREPRTMAYFERRRAQGLTDRDIRRCLKRHIANEIFAVLTSPSPETPIGQQLRARRQQTGTPITVLAASLGVPYQRLRRLEIGTRADPQLEQLVTAALSRIAPPNTP</sequence>
<protein>
    <submittedName>
        <fullName evidence="3">Transposase</fullName>
    </submittedName>
</protein>
<evidence type="ECO:0000259" key="2">
    <source>
        <dbReference type="Pfam" id="PF02371"/>
    </source>
</evidence>
<gene>
    <name evidence="3" type="ORF">JOE66_000190</name>
</gene>
<dbReference type="Pfam" id="PF02371">
    <property type="entry name" value="Transposase_20"/>
    <property type="match status" value="1"/>
</dbReference>